<protein>
    <recommendedName>
        <fullName evidence="2">DUF2062 domain-containing protein</fullName>
    </recommendedName>
</protein>
<evidence type="ECO:0000259" key="2">
    <source>
        <dbReference type="Pfam" id="PF09835"/>
    </source>
</evidence>
<dbReference type="PANTHER" id="PTHR40547">
    <property type="entry name" value="SLL0298 PROTEIN"/>
    <property type="match status" value="1"/>
</dbReference>
<organism evidence="3">
    <name type="scientific">marine metagenome</name>
    <dbReference type="NCBI Taxonomy" id="408172"/>
    <lineage>
        <taxon>unclassified sequences</taxon>
        <taxon>metagenomes</taxon>
        <taxon>ecological metagenomes</taxon>
    </lineage>
</organism>
<evidence type="ECO:0000256" key="1">
    <source>
        <dbReference type="SAM" id="Phobius"/>
    </source>
</evidence>
<keyword evidence="1" id="KW-0472">Membrane</keyword>
<dbReference type="AlphaFoldDB" id="A0A381Y2P7"/>
<keyword evidence="1" id="KW-0812">Transmembrane</keyword>
<feature type="transmembrane region" description="Helical" evidence="1">
    <location>
        <begin position="138"/>
        <end position="161"/>
    </location>
</feature>
<reference evidence="3" key="1">
    <citation type="submission" date="2018-05" db="EMBL/GenBank/DDBJ databases">
        <authorList>
            <person name="Lanie J.A."/>
            <person name="Ng W.-L."/>
            <person name="Kazmierczak K.M."/>
            <person name="Andrzejewski T.M."/>
            <person name="Davidsen T.M."/>
            <person name="Wayne K.J."/>
            <person name="Tettelin H."/>
            <person name="Glass J.I."/>
            <person name="Rusch D."/>
            <person name="Podicherti R."/>
            <person name="Tsui H.-C.T."/>
            <person name="Winkler M.E."/>
        </authorList>
    </citation>
    <scope>NUCLEOTIDE SEQUENCE</scope>
</reference>
<feature type="transmembrane region" description="Helical" evidence="1">
    <location>
        <begin position="47"/>
        <end position="72"/>
    </location>
</feature>
<gene>
    <name evidence="3" type="ORF">METZ01_LOCUS123541</name>
</gene>
<accession>A0A381Y2P7</accession>
<dbReference type="EMBL" id="UINC01017109">
    <property type="protein sequence ID" value="SVA70687.1"/>
    <property type="molecule type" value="Genomic_DNA"/>
</dbReference>
<feature type="transmembrane region" description="Helical" evidence="1">
    <location>
        <begin position="78"/>
        <end position="101"/>
    </location>
</feature>
<dbReference type="PANTHER" id="PTHR40547:SF1">
    <property type="entry name" value="SLL0298 PROTEIN"/>
    <property type="match status" value="1"/>
</dbReference>
<name>A0A381Y2P7_9ZZZZ</name>
<proteinExistence type="predicted"/>
<evidence type="ECO:0000313" key="3">
    <source>
        <dbReference type="EMBL" id="SVA70687.1"/>
    </source>
</evidence>
<dbReference type="InterPro" id="IPR018639">
    <property type="entry name" value="DUF2062"/>
</dbReference>
<keyword evidence="1" id="KW-1133">Transmembrane helix</keyword>
<sequence>MTFRNLFKRYIPHKKNIEDNKIMRLFAEYLHDPNIWHIHRRSSAGGAAIGIFCAFIPFPIQTLSAAFLAIYFRMNLPISILFSLFTNPITIPFIFFYCYKLGSIILMIEEQKIEYISLNNTTLFEWFNTIFLNIWEPLLAGCFILGLIASGITYFLVRLIWRFGAIIKWGRRHKL</sequence>
<feature type="domain" description="DUF2062" evidence="2">
    <location>
        <begin position="24"/>
        <end position="169"/>
    </location>
</feature>
<dbReference type="Pfam" id="PF09835">
    <property type="entry name" value="DUF2062"/>
    <property type="match status" value="1"/>
</dbReference>